<evidence type="ECO:0000256" key="1">
    <source>
        <dbReference type="SAM" id="Phobius"/>
    </source>
</evidence>
<reference evidence="2" key="2">
    <citation type="submission" date="2022-09" db="EMBL/GenBank/DDBJ databases">
        <authorList>
            <person name="Sun Q."/>
            <person name="Ohkuma M."/>
        </authorList>
    </citation>
    <scope>NUCLEOTIDE SEQUENCE</scope>
    <source>
        <strain evidence="2">JCM 13583</strain>
    </source>
</reference>
<keyword evidence="1" id="KW-0812">Transmembrane</keyword>
<dbReference type="EMBL" id="BMNY01000002">
    <property type="protein sequence ID" value="GGM75977.1"/>
    <property type="molecule type" value="Genomic_DNA"/>
</dbReference>
<reference evidence="2" key="1">
    <citation type="journal article" date="2014" name="Int. J. Syst. Evol. Microbiol.">
        <title>Complete genome sequence of Corynebacterium casei LMG S-19264T (=DSM 44701T), isolated from a smear-ripened cheese.</title>
        <authorList>
            <consortium name="US DOE Joint Genome Institute (JGI-PGF)"/>
            <person name="Walter F."/>
            <person name="Albersmeier A."/>
            <person name="Kalinowski J."/>
            <person name="Ruckert C."/>
        </authorList>
    </citation>
    <scope>NUCLEOTIDE SEQUENCE</scope>
    <source>
        <strain evidence="2">JCM 13583</strain>
    </source>
</reference>
<keyword evidence="1" id="KW-0472">Membrane</keyword>
<keyword evidence="3" id="KW-1185">Reference proteome</keyword>
<accession>A0AA37F9S6</accession>
<protein>
    <submittedName>
        <fullName evidence="2">Uncharacterized protein</fullName>
    </submittedName>
</protein>
<proteinExistence type="predicted"/>
<dbReference type="AlphaFoldDB" id="A0AA37F9S6"/>
<evidence type="ECO:0000313" key="3">
    <source>
        <dbReference type="Proteomes" id="UP000632195"/>
    </source>
</evidence>
<name>A0AA37F9S6_9ARCH</name>
<dbReference type="Proteomes" id="UP000632195">
    <property type="component" value="Unassembled WGS sequence"/>
</dbReference>
<feature type="transmembrane region" description="Helical" evidence="1">
    <location>
        <begin position="12"/>
        <end position="34"/>
    </location>
</feature>
<organism evidence="2 3">
    <name type="scientific">Thermogymnomonas acidicola</name>
    <dbReference type="NCBI Taxonomy" id="399579"/>
    <lineage>
        <taxon>Archaea</taxon>
        <taxon>Methanobacteriati</taxon>
        <taxon>Thermoplasmatota</taxon>
        <taxon>Thermoplasmata</taxon>
        <taxon>Thermoplasmatales</taxon>
        <taxon>Thermogymnomonas</taxon>
    </lineage>
</organism>
<keyword evidence="1" id="KW-1133">Transmembrane helix</keyword>
<gene>
    <name evidence="2" type="ORF">GCM10007108_12410</name>
</gene>
<sequence>MIYISWMERNRKILLIVILLIVANFAMMLIAAMINEGMLNP</sequence>
<comment type="caution">
    <text evidence="2">The sequence shown here is derived from an EMBL/GenBank/DDBJ whole genome shotgun (WGS) entry which is preliminary data.</text>
</comment>
<evidence type="ECO:0000313" key="2">
    <source>
        <dbReference type="EMBL" id="GGM75977.1"/>
    </source>
</evidence>